<name>A0ABS2DLA8_9BACI</name>
<keyword evidence="2" id="KW-1185">Reference proteome</keyword>
<proteinExistence type="predicted"/>
<dbReference type="Pfam" id="PF11116">
    <property type="entry name" value="DUF2624"/>
    <property type="match status" value="1"/>
</dbReference>
<evidence type="ECO:0000313" key="1">
    <source>
        <dbReference type="EMBL" id="MBM6619280.1"/>
    </source>
</evidence>
<protein>
    <submittedName>
        <fullName evidence="1">DUF2624 domain-containing protein</fullName>
    </submittedName>
</protein>
<reference evidence="1 2" key="1">
    <citation type="submission" date="2021-02" db="EMBL/GenBank/DDBJ databases">
        <title>Bacillus sp. RD4P76, an endophyte from a halophyte.</title>
        <authorList>
            <person name="Sun J.-Q."/>
        </authorList>
    </citation>
    <scope>NUCLEOTIDE SEQUENCE [LARGE SCALE GENOMIC DNA]</scope>
    <source>
        <strain evidence="1 2">RD4P76</strain>
    </source>
</reference>
<dbReference type="InterPro" id="IPR020277">
    <property type="entry name" value="DUF2624"/>
</dbReference>
<gene>
    <name evidence="1" type="ORF">JR050_16580</name>
</gene>
<sequence length="86" mass="9805">MKLLEQIVNQRINRITKEDLLKYSKEYGITITTNQAEKVVGLLRGKNVNIFNSLERAKLIKEIAKITSPAVAKELNQLFLQFTGTN</sequence>
<dbReference type="RefSeq" id="WP_204204707.1">
    <property type="nucleotide sequence ID" value="NZ_JAFELM010000042.1"/>
</dbReference>
<evidence type="ECO:0000313" key="2">
    <source>
        <dbReference type="Proteomes" id="UP001518925"/>
    </source>
</evidence>
<dbReference type="Proteomes" id="UP001518925">
    <property type="component" value="Unassembled WGS sequence"/>
</dbReference>
<dbReference type="EMBL" id="JAFELM010000042">
    <property type="protein sequence ID" value="MBM6619280.1"/>
    <property type="molecule type" value="Genomic_DNA"/>
</dbReference>
<accession>A0ABS2DLA8</accession>
<comment type="caution">
    <text evidence="1">The sequence shown here is derived from an EMBL/GenBank/DDBJ whole genome shotgun (WGS) entry which is preliminary data.</text>
</comment>
<organism evidence="1 2">
    <name type="scientific">Bacillus suaedaesalsae</name>
    <dbReference type="NCBI Taxonomy" id="2810349"/>
    <lineage>
        <taxon>Bacteria</taxon>
        <taxon>Bacillati</taxon>
        <taxon>Bacillota</taxon>
        <taxon>Bacilli</taxon>
        <taxon>Bacillales</taxon>
        <taxon>Bacillaceae</taxon>
        <taxon>Bacillus</taxon>
    </lineage>
</organism>